<name>A0A9P7ZH71_9HYPO</name>
<evidence type="ECO:0000313" key="2">
    <source>
        <dbReference type="Proteomes" id="UP000887229"/>
    </source>
</evidence>
<keyword evidence="2" id="KW-1185">Reference proteome</keyword>
<accession>A0A9P7ZH71</accession>
<dbReference type="GeneID" id="70289601"/>
<dbReference type="EMBL" id="MU251267">
    <property type="protein sequence ID" value="KAG9251631.1"/>
    <property type="molecule type" value="Genomic_DNA"/>
</dbReference>
<dbReference type="RefSeq" id="XP_046115555.1">
    <property type="nucleotide sequence ID" value="XM_046258698.1"/>
</dbReference>
<evidence type="ECO:0000313" key="1">
    <source>
        <dbReference type="EMBL" id="KAG9251631.1"/>
    </source>
</evidence>
<reference evidence="1" key="1">
    <citation type="journal article" date="2021" name="IMA Fungus">
        <title>Genomic characterization of three marine fungi, including Emericellopsis atlantica sp. nov. with signatures of a generalist lifestyle and marine biomass degradation.</title>
        <authorList>
            <person name="Hagestad O.C."/>
            <person name="Hou L."/>
            <person name="Andersen J.H."/>
            <person name="Hansen E.H."/>
            <person name="Altermark B."/>
            <person name="Li C."/>
            <person name="Kuhnert E."/>
            <person name="Cox R.J."/>
            <person name="Crous P.W."/>
            <person name="Spatafora J.W."/>
            <person name="Lail K."/>
            <person name="Amirebrahimi M."/>
            <person name="Lipzen A."/>
            <person name="Pangilinan J."/>
            <person name="Andreopoulos W."/>
            <person name="Hayes R.D."/>
            <person name="Ng V."/>
            <person name="Grigoriev I.V."/>
            <person name="Jackson S.A."/>
            <person name="Sutton T.D.S."/>
            <person name="Dobson A.D.W."/>
            <person name="Rama T."/>
        </authorList>
    </citation>
    <scope>NUCLEOTIDE SEQUENCE</scope>
    <source>
        <strain evidence="1">TS7</strain>
    </source>
</reference>
<gene>
    <name evidence="1" type="ORF">F5Z01DRAFT_273528</name>
</gene>
<comment type="caution">
    <text evidence="1">The sequence shown here is derived from an EMBL/GenBank/DDBJ whole genome shotgun (WGS) entry which is preliminary data.</text>
</comment>
<dbReference type="Proteomes" id="UP000887229">
    <property type="component" value="Unassembled WGS sequence"/>
</dbReference>
<sequence length="310" mass="35355">MSSFGWHRLGYKVVPATEADEPPAWGYFPSEQYLIRHWDHTAASVTPVQQRLRLVRAFVQEDTPGPELFSALGREGVISRPPNEEEVRTILEPWRPTRLRNVARMLLSLRNRHQNEPVFARTWYAGGSADEQKMRDFLADDDGITTEPLVNEEDYWWRVLNDISLFDVGEDWAQIYDILPEVIKVTPDRSLKPDMGQIMSKLDSTRSYGQSRLERVADAVQYEALSGASVVLFDKTFFESGQARLVFLDKKGHEVRCSRVVGDDIVYLDMAHFRGNVESQECWEDGEVGPLYKPGGSIGSKFYGVADDHP</sequence>
<protein>
    <submittedName>
        <fullName evidence="1">Uncharacterized protein</fullName>
    </submittedName>
</protein>
<proteinExistence type="predicted"/>
<dbReference type="AlphaFoldDB" id="A0A9P7ZH71"/>
<organism evidence="1 2">
    <name type="scientific">Emericellopsis atlantica</name>
    <dbReference type="NCBI Taxonomy" id="2614577"/>
    <lineage>
        <taxon>Eukaryota</taxon>
        <taxon>Fungi</taxon>
        <taxon>Dikarya</taxon>
        <taxon>Ascomycota</taxon>
        <taxon>Pezizomycotina</taxon>
        <taxon>Sordariomycetes</taxon>
        <taxon>Hypocreomycetidae</taxon>
        <taxon>Hypocreales</taxon>
        <taxon>Bionectriaceae</taxon>
        <taxon>Emericellopsis</taxon>
    </lineage>
</organism>
<dbReference type="OrthoDB" id="4364812at2759"/>